<dbReference type="AlphaFoldDB" id="A0A6A6ZUX1"/>
<keyword evidence="2" id="KW-1185">Reference proteome</keyword>
<accession>A0A6A6ZUX1</accession>
<organism evidence="1 2">
    <name type="scientific">Ophiobolus disseminans</name>
    <dbReference type="NCBI Taxonomy" id="1469910"/>
    <lineage>
        <taxon>Eukaryota</taxon>
        <taxon>Fungi</taxon>
        <taxon>Dikarya</taxon>
        <taxon>Ascomycota</taxon>
        <taxon>Pezizomycotina</taxon>
        <taxon>Dothideomycetes</taxon>
        <taxon>Pleosporomycetidae</taxon>
        <taxon>Pleosporales</taxon>
        <taxon>Pleosporineae</taxon>
        <taxon>Phaeosphaeriaceae</taxon>
        <taxon>Ophiobolus</taxon>
    </lineage>
</organism>
<evidence type="ECO:0000313" key="1">
    <source>
        <dbReference type="EMBL" id="KAF2824606.1"/>
    </source>
</evidence>
<dbReference type="EMBL" id="MU006229">
    <property type="protein sequence ID" value="KAF2824606.1"/>
    <property type="molecule type" value="Genomic_DNA"/>
</dbReference>
<name>A0A6A6ZUX1_9PLEO</name>
<sequence>MSTDSPLPTRAFADRWRALPNELKFEVISHLVPNNQDLDIDILTETARQQKKCLETDSTDVPLLWCLLEHAEFHELATMALFKNNKFVIDAVEVDCREYELEYPAASMVKHITRLQLMVGVDFRDWNWMARCMEGLHAFENVCELDLVVVGSCPCRKCQYDFDEAVANERVVVDVKQLRVRYQAPEIEELDPERITALMALVMEQVMTLEDAEARGLL</sequence>
<reference evidence="1" key="1">
    <citation type="journal article" date="2020" name="Stud. Mycol.">
        <title>101 Dothideomycetes genomes: a test case for predicting lifestyles and emergence of pathogens.</title>
        <authorList>
            <person name="Haridas S."/>
            <person name="Albert R."/>
            <person name="Binder M."/>
            <person name="Bloem J."/>
            <person name="Labutti K."/>
            <person name="Salamov A."/>
            <person name="Andreopoulos B."/>
            <person name="Baker S."/>
            <person name="Barry K."/>
            <person name="Bills G."/>
            <person name="Bluhm B."/>
            <person name="Cannon C."/>
            <person name="Castanera R."/>
            <person name="Culley D."/>
            <person name="Daum C."/>
            <person name="Ezra D."/>
            <person name="Gonzalez J."/>
            <person name="Henrissat B."/>
            <person name="Kuo A."/>
            <person name="Liang C."/>
            <person name="Lipzen A."/>
            <person name="Lutzoni F."/>
            <person name="Magnuson J."/>
            <person name="Mondo S."/>
            <person name="Nolan M."/>
            <person name="Ohm R."/>
            <person name="Pangilinan J."/>
            <person name="Park H.-J."/>
            <person name="Ramirez L."/>
            <person name="Alfaro M."/>
            <person name="Sun H."/>
            <person name="Tritt A."/>
            <person name="Yoshinaga Y."/>
            <person name="Zwiers L.-H."/>
            <person name="Turgeon B."/>
            <person name="Goodwin S."/>
            <person name="Spatafora J."/>
            <person name="Crous P."/>
            <person name="Grigoriev I."/>
        </authorList>
    </citation>
    <scope>NUCLEOTIDE SEQUENCE</scope>
    <source>
        <strain evidence="1">CBS 113818</strain>
    </source>
</reference>
<gene>
    <name evidence="1" type="ORF">CC86DRAFT_456669</name>
</gene>
<dbReference type="Proteomes" id="UP000799424">
    <property type="component" value="Unassembled WGS sequence"/>
</dbReference>
<protein>
    <submittedName>
        <fullName evidence="1">Uncharacterized protein</fullName>
    </submittedName>
</protein>
<evidence type="ECO:0000313" key="2">
    <source>
        <dbReference type="Proteomes" id="UP000799424"/>
    </source>
</evidence>
<proteinExistence type="predicted"/>